<dbReference type="SUPFAM" id="SSF53335">
    <property type="entry name" value="S-adenosyl-L-methionine-dependent methyltransferases"/>
    <property type="match status" value="1"/>
</dbReference>
<keyword evidence="1" id="KW-0808">Transferase</keyword>
<dbReference type="Gene3D" id="3.40.50.150">
    <property type="entry name" value="Vaccinia Virus protein VP39"/>
    <property type="match status" value="1"/>
</dbReference>
<dbReference type="GO" id="GO:0008168">
    <property type="term" value="F:methyltransferase activity"/>
    <property type="evidence" value="ECO:0007669"/>
    <property type="project" value="UniProtKB-KW"/>
</dbReference>
<gene>
    <name evidence="1" type="ORF">A3K86_21535</name>
</gene>
<organism evidence="1 2">
    <name type="scientific">Photobacterium jeanii</name>
    <dbReference type="NCBI Taxonomy" id="858640"/>
    <lineage>
        <taxon>Bacteria</taxon>
        <taxon>Pseudomonadati</taxon>
        <taxon>Pseudomonadota</taxon>
        <taxon>Gammaproteobacteria</taxon>
        <taxon>Vibrionales</taxon>
        <taxon>Vibrionaceae</taxon>
        <taxon>Photobacterium</taxon>
    </lineage>
</organism>
<dbReference type="Proteomes" id="UP000078503">
    <property type="component" value="Unassembled WGS sequence"/>
</dbReference>
<keyword evidence="1" id="KW-0489">Methyltransferase</keyword>
<dbReference type="STRING" id="858640.A3K86_21535"/>
<keyword evidence="2" id="KW-1185">Reference proteome</keyword>
<dbReference type="InterPro" id="IPR029063">
    <property type="entry name" value="SAM-dependent_MTases_sf"/>
</dbReference>
<proteinExistence type="predicted"/>
<dbReference type="FunFam" id="3.40.50.150:FF:000442">
    <property type="entry name" value="tRNA (Adenine22-N1)-methyltransferase TrmK"/>
    <property type="match status" value="1"/>
</dbReference>
<dbReference type="AlphaFoldDB" id="A0A178K3P4"/>
<dbReference type="InterPro" id="IPR016876">
    <property type="entry name" value="UCP028234"/>
</dbReference>
<dbReference type="RefSeq" id="WP_068337178.1">
    <property type="nucleotide sequence ID" value="NZ_LVHF01000033.1"/>
</dbReference>
<accession>A0A178K3P4</accession>
<evidence type="ECO:0000313" key="1">
    <source>
        <dbReference type="EMBL" id="OAN11726.1"/>
    </source>
</evidence>
<dbReference type="GO" id="GO:0032259">
    <property type="term" value="P:methylation"/>
    <property type="evidence" value="ECO:0007669"/>
    <property type="project" value="UniProtKB-KW"/>
</dbReference>
<dbReference type="EMBL" id="LVHF01000033">
    <property type="protein sequence ID" value="OAN11726.1"/>
    <property type="molecule type" value="Genomic_DNA"/>
</dbReference>
<evidence type="ECO:0000313" key="2">
    <source>
        <dbReference type="Proteomes" id="UP000078503"/>
    </source>
</evidence>
<dbReference type="Pfam" id="PF12847">
    <property type="entry name" value="Methyltransf_18"/>
    <property type="match status" value="1"/>
</dbReference>
<sequence>MKLSKRLKQIEQLVTSEYKHIWDCCCDHGFLGAALLNRQAADHIHFVDIVPELMSALENKLVRYFPDSKAWHTHCMNVAELPLSQFSKDDKHLIIIAGVGGDLMIEFIDAIEQANPDLDIDFLLCPVHHQYVLRQKLIELNYRLKQEVLVEDNQRFYEIILVSSHSRLSQEDTPVSPVGDMIWQATTENQKQVAQQYLTKTLSHYQRIQQGNATDVSHIINAYRTVSF</sequence>
<dbReference type="PIRSF" id="PIRSF028234">
    <property type="entry name" value="UCP028234"/>
    <property type="match status" value="1"/>
</dbReference>
<protein>
    <submittedName>
        <fullName evidence="1">SAM-dependent methyltransferase</fullName>
    </submittedName>
</protein>
<name>A0A178K3P4_9GAMM</name>
<comment type="caution">
    <text evidence="1">The sequence shown here is derived from an EMBL/GenBank/DDBJ whole genome shotgun (WGS) entry which is preliminary data.</text>
</comment>
<reference evidence="1 2" key="1">
    <citation type="submission" date="2016-03" db="EMBL/GenBank/DDBJ databases">
        <title>Photobacterium proteolyticum sp. nov. a protease producing bacterium isolated from ocean sediments of Laizhou Bay.</title>
        <authorList>
            <person name="Li Y."/>
        </authorList>
    </citation>
    <scope>NUCLEOTIDE SEQUENCE [LARGE SCALE GENOMIC DNA]</scope>
    <source>
        <strain evidence="1 2">R-40508</strain>
    </source>
</reference>
<dbReference type="PANTHER" id="PTHR38451:SF1">
    <property type="entry name" value="TRNA (ADENINE(22)-N(1))-METHYLTRANSFERASE"/>
    <property type="match status" value="1"/>
</dbReference>
<dbReference type="PANTHER" id="PTHR38451">
    <property type="entry name" value="TRNA (ADENINE(22)-N(1))-METHYLTRANSFERASE"/>
    <property type="match status" value="1"/>
</dbReference>